<dbReference type="PANTHER" id="PTHR22930:SF85">
    <property type="entry name" value="GH03217P-RELATED"/>
    <property type="match status" value="1"/>
</dbReference>
<evidence type="ECO:0000256" key="2">
    <source>
        <dbReference type="ARBA" id="ARBA00004123"/>
    </source>
</evidence>
<protein>
    <recommendedName>
        <fullName evidence="8">DDE Tnp4 domain-containing protein</fullName>
    </recommendedName>
</protein>
<dbReference type="AlphaFoldDB" id="A0A9N9TSE9"/>
<evidence type="ECO:0000259" key="8">
    <source>
        <dbReference type="Pfam" id="PF13359"/>
    </source>
</evidence>
<dbReference type="Pfam" id="PF13359">
    <property type="entry name" value="DDE_Tnp_4"/>
    <property type="match status" value="1"/>
</dbReference>
<dbReference type="InterPro" id="IPR027806">
    <property type="entry name" value="HARBI1_dom"/>
</dbReference>
<keyword evidence="7" id="KW-0539">Nucleus</keyword>
<comment type="cofactor">
    <cofactor evidence="1">
        <name>a divalent metal cation</name>
        <dbReference type="ChEBI" id="CHEBI:60240"/>
    </cofactor>
</comment>
<evidence type="ECO:0000256" key="7">
    <source>
        <dbReference type="ARBA" id="ARBA00023242"/>
    </source>
</evidence>
<keyword evidence="6" id="KW-0378">Hydrolase</keyword>
<gene>
    <name evidence="9" type="ORF">PHYEVI_LOCUS7713</name>
</gene>
<keyword evidence="5" id="KW-0479">Metal-binding</keyword>
<organism evidence="9 10">
    <name type="scientific">Phyllotreta striolata</name>
    <name type="common">Striped flea beetle</name>
    <name type="synonym">Crioceris striolata</name>
    <dbReference type="NCBI Taxonomy" id="444603"/>
    <lineage>
        <taxon>Eukaryota</taxon>
        <taxon>Metazoa</taxon>
        <taxon>Ecdysozoa</taxon>
        <taxon>Arthropoda</taxon>
        <taxon>Hexapoda</taxon>
        <taxon>Insecta</taxon>
        <taxon>Pterygota</taxon>
        <taxon>Neoptera</taxon>
        <taxon>Endopterygota</taxon>
        <taxon>Coleoptera</taxon>
        <taxon>Polyphaga</taxon>
        <taxon>Cucujiformia</taxon>
        <taxon>Chrysomeloidea</taxon>
        <taxon>Chrysomelidae</taxon>
        <taxon>Galerucinae</taxon>
        <taxon>Alticini</taxon>
        <taxon>Phyllotreta</taxon>
    </lineage>
</organism>
<dbReference type="GO" id="GO:0046872">
    <property type="term" value="F:metal ion binding"/>
    <property type="evidence" value="ECO:0007669"/>
    <property type="project" value="UniProtKB-KW"/>
</dbReference>
<comment type="subcellular location">
    <subcellularLocation>
        <location evidence="2">Nucleus</location>
    </subcellularLocation>
</comment>
<dbReference type="InterPro" id="IPR045249">
    <property type="entry name" value="HARBI1-like"/>
</dbReference>
<dbReference type="GO" id="GO:0016787">
    <property type="term" value="F:hydrolase activity"/>
    <property type="evidence" value="ECO:0007669"/>
    <property type="project" value="UniProtKB-KW"/>
</dbReference>
<keyword evidence="4" id="KW-0540">Nuclease</keyword>
<dbReference type="PANTHER" id="PTHR22930">
    <property type="match status" value="1"/>
</dbReference>
<name>A0A9N9TSE9_PHYSR</name>
<evidence type="ECO:0000256" key="1">
    <source>
        <dbReference type="ARBA" id="ARBA00001968"/>
    </source>
</evidence>
<comment type="similarity">
    <text evidence="3">Belongs to the HARBI1 family.</text>
</comment>
<evidence type="ECO:0000256" key="4">
    <source>
        <dbReference type="ARBA" id="ARBA00022722"/>
    </source>
</evidence>
<dbReference type="EMBL" id="OU900097">
    <property type="protein sequence ID" value="CAG9861371.1"/>
    <property type="molecule type" value="Genomic_DNA"/>
</dbReference>
<evidence type="ECO:0000256" key="3">
    <source>
        <dbReference type="ARBA" id="ARBA00006958"/>
    </source>
</evidence>
<evidence type="ECO:0000256" key="6">
    <source>
        <dbReference type="ARBA" id="ARBA00022801"/>
    </source>
</evidence>
<dbReference type="GO" id="GO:0005634">
    <property type="term" value="C:nucleus"/>
    <property type="evidence" value="ECO:0007669"/>
    <property type="project" value="UniProtKB-SubCell"/>
</dbReference>
<evidence type="ECO:0000313" key="10">
    <source>
        <dbReference type="Proteomes" id="UP001153712"/>
    </source>
</evidence>
<reference evidence="9" key="1">
    <citation type="submission" date="2022-01" db="EMBL/GenBank/DDBJ databases">
        <authorList>
            <person name="King R."/>
        </authorList>
    </citation>
    <scope>NUCLEOTIDE SEQUENCE</scope>
</reference>
<proteinExistence type="inferred from homology"/>
<evidence type="ECO:0000256" key="5">
    <source>
        <dbReference type="ARBA" id="ARBA00022723"/>
    </source>
</evidence>
<sequence length="387" mass="44245">MDRFVTEALLYTSDFGEDSYLYNSSSSTDSSDDNEDSCCKCSGSKDTQIARSPNNKQVKVDGFVEIEIPMLNAYDFKNSFRMSRSTFEKVVEMIGDSFISDNRGGRGERVSPEKATYILLWYLGNQETLRQISDRFKKSITCIRKVIKIGTRTLSLKMCEQIVWPSKQEYPSIASMFQNVCHLKNCIGVLGVSHIKIPKPKIMSSSHCYVALQGTVTINKKFINIYVSEGSDQPESILEKSPLQEEAAKDIFGEYYLVGYNDYMNRSWLIQPFRNDEILLPAQQFFNNCHETASLIFPESLGVLKGRFQRLQHFENKDVPIIVSCIEAACTLHNLVIDSEEDDTEEFNFQDSGIFRDNVYVESLDECDYSTRMKIFQELVRSSDVNS</sequence>
<dbReference type="GO" id="GO:0004518">
    <property type="term" value="F:nuclease activity"/>
    <property type="evidence" value="ECO:0007669"/>
    <property type="project" value="UniProtKB-KW"/>
</dbReference>
<dbReference type="OrthoDB" id="2668416at2759"/>
<evidence type="ECO:0000313" key="9">
    <source>
        <dbReference type="EMBL" id="CAG9861371.1"/>
    </source>
</evidence>
<accession>A0A9N9TSE9</accession>
<dbReference type="Proteomes" id="UP001153712">
    <property type="component" value="Chromosome 4"/>
</dbReference>
<feature type="domain" description="DDE Tnp4" evidence="8">
    <location>
        <begin position="210"/>
        <end position="334"/>
    </location>
</feature>
<keyword evidence="10" id="KW-1185">Reference proteome</keyword>